<protein>
    <recommendedName>
        <fullName evidence="6">RCC1-like domain-containing protein</fullName>
    </recommendedName>
</protein>
<dbReference type="InterPro" id="IPR003591">
    <property type="entry name" value="Leu-rich_rpt_typical-subtyp"/>
</dbReference>
<evidence type="ECO:0000256" key="1">
    <source>
        <dbReference type="ARBA" id="ARBA00022614"/>
    </source>
</evidence>
<evidence type="ECO:0000256" key="2">
    <source>
        <dbReference type="ARBA" id="ARBA00022737"/>
    </source>
</evidence>
<dbReference type="Pfam" id="PF12799">
    <property type="entry name" value="LRR_4"/>
    <property type="match status" value="1"/>
</dbReference>
<evidence type="ECO:0000313" key="7">
    <source>
        <dbReference type="EMBL" id="KAF6164183.1"/>
    </source>
</evidence>
<dbReference type="Pfam" id="PF25390">
    <property type="entry name" value="WD40_RLD"/>
    <property type="match status" value="1"/>
</dbReference>
<dbReference type="PROSITE" id="PS51450">
    <property type="entry name" value="LRR"/>
    <property type="match status" value="5"/>
</dbReference>
<evidence type="ECO:0000313" key="8">
    <source>
        <dbReference type="Proteomes" id="UP000541444"/>
    </source>
</evidence>
<dbReference type="OrthoDB" id="5981550at2759"/>
<sequence>MVAESSKLPAPHFSTSSKRRKHSQMEASSQELVLRDNKMMKLPDISIFKSIVVFDVSFNEISSLHGLSKVSNTLKELYISKNEVTKMEELDHLHNLQILELGSNRLRVMENLHNLTNMQELWLGRNRIRTVNLCGLKNIRKLSLQSNRLTSMAGFQDCVALEELYLSHNGISKMEGLSTLLNLRILDISSNKLEVVRGIENLMRLEDLWLNDNQIASLECFDHSLAGYYKTDTNNLSQKVVSVSAGEAHTLALTGDGSIYSWGRGTFGRLGTGKEDDELFPVRVEFDSFAEMSKGEVTKIVGIATGAYHSLALQGNSWVKLMFSDYYGLIQIDTMYYCGGLTYASFCLCYSVDCCTDGQLGLNEENSLVPRLLEHFLELGSPDSLPVKQSTDNDKPLKVHSVIAGGMMSLAIDTLGALWIWGNCPQQSSSNNNNDNDNDSEFFLVSNPIPLPVWNFHGHTVVKVACGNEHVVALVSAGETVTGDDLLCYSWGNNNHGQLGLGDKQSRCHPEILKTFNLESLWKVHEVACGAFHTALLVQEKISEQNENGERNLCWTFGLGDNGQLGHGTTNSKFLPEPVEELPQDVFLVSVDCGLFHTCVVSSTGDVWSWGMEKGLGLCPDASFTGTDAGDAVSPLRIQRDKLYGSTFMNPVQVVCGAAHTILVAYDGDKLWAWGRGWSGVLGRGNIVDSFDPCIMKWPPLDEVLQGLENVENEMEKKLSSATEEVELLRSKLGIMERYAGILHGSIFAKPFNEQDLPSSLQSSGSFDIVNEWENILELADHGKLTRMEVFYRNMLASVKDKLMKRRIQELIKECLQSSTTGELPM</sequence>
<feature type="repeat" description="RCC1" evidence="3">
    <location>
        <begin position="552"/>
        <end position="604"/>
    </location>
</feature>
<dbReference type="PROSITE" id="PS00626">
    <property type="entry name" value="RCC1_2"/>
    <property type="match status" value="1"/>
</dbReference>
<accession>A0A7J7NAR6</accession>
<dbReference type="AlphaFoldDB" id="A0A7J7NAR6"/>
<keyword evidence="2" id="KW-0677">Repeat</keyword>
<feature type="region of interest" description="Disordered" evidence="5">
    <location>
        <begin position="1"/>
        <end position="29"/>
    </location>
</feature>
<dbReference type="SMART" id="SM00365">
    <property type="entry name" value="LRR_SD22"/>
    <property type="match status" value="8"/>
</dbReference>
<evidence type="ECO:0000259" key="6">
    <source>
        <dbReference type="Pfam" id="PF25390"/>
    </source>
</evidence>
<proteinExistence type="predicted"/>
<dbReference type="PANTHER" id="PTHR22870:SF155">
    <property type="entry name" value="E3 UBIQUITIN-PROTEIN LIGASE HERC1-RELATED"/>
    <property type="match status" value="1"/>
</dbReference>
<dbReference type="InterPro" id="IPR032675">
    <property type="entry name" value="LRR_dom_sf"/>
</dbReference>
<keyword evidence="1" id="KW-0433">Leucine-rich repeat</keyword>
<dbReference type="InterPro" id="IPR000408">
    <property type="entry name" value="Reg_chr_condens"/>
</dbReference>
<keyword evidence="4" id="KW-0175">Coiled coil</keyword>
<dbReference type="SMART" id="SM00369">
    <property type="entry name" value="LRR_TYP"/>
    <property type="match status" value="5"/>
</dbReference>
<dbReference type="FunFam" id="3.80.10.10:FF:000312">
    <property type="entry name" value="Protein phosphatases pp1 regulatory subunit, putative"/>
    <property type="match status" value="1"/>
</dbReference>
<dbReference type="PANTHER" id="PTHR22870">
    <property type="entry name" value="REGULATOR OF CHROMOSOME CONDENSATION"/>
    <property type="match status" value="1"/>
</dbReference>
<dbReference type="PROSITE" id="PS50012">
    <property type="entry name" value="RCC1_3"/>
    <property type="match status" value="5"/>
</dbReference>
<comment type="caution">
    <text evidence="7">The sequence shown here is derived from an EMBL/GenBank/DDBJ whole genome shotgun (WGS) entry which is preliminary data.</text>
</comment>
<dbReference type="EMBL" id="JACGCM010000938">
    <property type="protein sequence ID" value="KAF6164183.1"/>
    <property type="molecule type" value="Genomic_DNA"/>
</dbReference>
<dbReference type="InterPro" id="IPR051210">
    <property type="entry name" value="Ub_ligase/GEF_domain"/>
</dbReference>
<organism evidence="7 8">
    <name type="scientific">Kingdonia uniflora</name>
    <dbReference type="NCBI Taxonomy" id="39325"/>
    <lineage>
        <taxon>Eukaryota</taxon>
        <taxon>Viridiplantae</taxon>
        <taxon>Streptophyta</taxon>
        <taxon>Embryophyta</taxon>
        <taxon>Tracheophyta</taxon>
        <taxon>Spermatophyta</taxon>
        <taxon>Magnoliopsida</taxon>
        <taxon>Ranunculales</taxon>
        <taxon>Circaeasteraceae</taxon>
        <taxon>Kingdonia</taxon>
    </lineage>
</organism>
<reference evidence="7 8" key="1">
    <citation type="journal article" date="2020" name="IScience">
        <title>Genome Sequencing of the Endangered Kingdonia uniflora (Circaeasteraceae, Ranunculales) Reveals Potential Mechanisms of Evolutionary Specialization.</title>
        <authorList>
            <person name="Sun Y."/>
            <person name="Deng T."/>
            <person name="Zhang A."/>
            <person name="Moore M.J."/>
            <person name="Landis J.B."/>
            <person name="Lin N."/>
            <person name="Zhang H."/>
            <person name="Zhang X."/>
            <person name="Huang J."/>
            <person name="Zhang X."/>
            <person name="Sun H."/>
            <person name="Wang H."/>
        </authorList>
    </citation>
    <scope>NUCLEOTIDE SEQUENCE [LARGE SCALE GENOMIC DNA]</scope>
    <source>
        <strain evidence="7">TB1705</strain>
        <tissue evidence="7">Leaf</tissue>
    </source>
</reference>
<name>A0A7J7NAR6_9MAGN</name>
<feature type="repeat" description="RCC1" evidence="3">
    <location>
        <begin position="416"/>
        <end position="477"/>
    </location>
</feature>
<dbReference type="InterPro" id="IPR009091">
    <property type="entry name" value="RCC1/BLIP-II"/>
</dbReference>
<keyword evidence="8" id="KW-1185">Reference proteome</keyword>
<feature type="repeat" description="RCC1" evidence="3">
    <location>
        <begin position="605"/>
        <end position="667"/>
    </location>
</feature>
<feature type="domain" description="RCC1-like" evidence="6">
    <location>
        <begin position="350"/>
        <end position="697"/>
    </location>
</feature>
<dbReference type="SUPFAM" id="SSF52058">
    <property type="entry name" value="L domain-like"/>
    <property type="match status" value="1"/>
</dbReference>
<gene>
    <name evidence="7" type="ORF">GIB67_010153</name>
</gene>
<evidence type="ECO:0000256" key="4">
    <source>
        <dbReference type="SAM" id="Coils"/>
    </source>
</evidence>
<feature type="repeat" description="RCC1" evidence="3">
    <location>
        <begin position="486"/>
        <end position="540"/>
    </location>
</feature>
<dbReference type="Pfam" id="PF00415">
    <property type="entry name" value="RCC1"/>
    <property type="match status" value="1"/>
</dbReference>
<dbReference type="InterPro" id="IPR058923">
    <property type="entry name" value="RCC1-like_dom"/>
</dbReference>
<dbReference type="Gene3D" id="2.130.10.30">
    <property type="entry name" value="Regulator of chromosome condensation 1/beta-lactamase-inhibitor protein II"/>
    <property type="match status" value="2"/>
</dbReference>
<dbReference type="FunFam" id="3.80.10.10:FF:000326">
    <property type="entry name" value="Protein phosphatase 1 regulatory inhibitor subunit PPP1R7 homolog"/>
    <property type="match status" value="1"/>
</dbReference>
<dbReference type="Proteomes" id="UP000541444">
    <property type="component" value="Unassembled WGS sequence"/>
</dbReference>
<dbReference type="Gene3D" id="3.80.10.10">
    <property type="entry name" value="Ribonuclease Inhibitor"/>
    <property type="match status" value="2"/>
</dbReference>
<dbReference type="SUPFAM" id="SSF50985">
    <property type="entry name" value="RCC1/BLIP-II"/>
    <property type="match status" value="1"/>
</dbReference>
<feature type="coiled-coil region" evidence="4">
    <location>
        <begin position="701"/>
        <end position="732"/>
    </location>
</feature>
<evidence type="ECO:0000256" key="3">
    <source>
        <dbReference type="PROSITE-ProRule" id="PRU00235"/>
    </source>
</evidence>
<evidence type="ECO:0000256" key="5">
    <source>
        <dbReference type="SAM" id="MobiDB-lite"/>
    </source>
</evidence>
<dbReference type="InterPro" id="IPR025875">
    <property type="entry name" value="Leu-rich_rpt_4"/>
</dbReference>
<dbReference type="InterPro" id="IPR001611">
    <property type="entry name" value="Leu-rich_rpt"/>
</dbReference>
<feature type="repeat" description="RCC1" evidence="3">
    <location>
        <begin position="257"/>
        <end position="316"/>
    </location>
</feature>